<dbReference type="InterPro" id="IPR010865">
    <property type="entry name" value="DUF1499"/>
</dbReference>
<sequence>MASMTSSSANISSHIHHHNRNIFINHNTKLNAIKTTTRINSSHSTNNSSEDEQQQVVTRREVVLKSSGLAVLGAIFHFSGNKPNYLGVQKNPRALALCPATDKCISTSENISDSVHYAPPWNYNPSEGRGSKKPVTKEVAMEELLEVIKSTKPDNFTPRIVDRKDDYVRVEYESPILGFVDDVEFWFPPGKKPLVQYRSASRIGLGFDANRKRVKALRLALEKKGWASEGDF</sequence>
<dbReference type="AlphaFoldDB" id="A0A2U1L5U6"/>
<evidence type="ECO:0000313" key="2">
    <source>
        <dbReference type="Proteomes" id="UP000245207"/>
    </source>
</evidence>
<dbReference type="OrthoDB" id="41501at2759"/>
<proteinExistence type="predicted"/>
<dbReference type="PANTHER" id="PTHR34801">
    <property type="entry name" value="EXPRESSED PROTEIN"/>
    <property type="match status" value="1"/>
</dbReference>
<gene>
    <name evidence="1" type="ORF">CTI12_AA527330</name>
</gene>
<dbReference type="Pfam" id="PF07386">
    <property type="entry name" value="DUF1499"/>
    <property type="match status" value="1"/>
</dbReference>
<dbReference type="EMBL" id="PKPP01011332">
    <property type="protein sequence ID" value="PWA44334.1"/>
    <property type="molecule type" value="Genomic_DNA"/>
</dbReference>
<protein>
    <recommendedName>
        <fullName evidence="3">DUF1499 domain-containing protein</fullName>
    </recommendedName>
</protein>
<name>A0A2U1L5U6_ARTAN</name>
<reference evidence="1 2" key="1">
    <citation type="journal article" date="2018" name="Mol. Plant">
        <title>The genome of Artemisia annua provides insight into the evolution of Asteraceae family and artemisinin biosynthesis.</title>
        <authorList>
            <person name="Shen Q."/>
            <person name="Zhang L."/>
            <person name="Liao Z."/>
            <person name="Wang S."/>
            <person name="Yan T."/>
            <person name="Shi P."/>
            <person name="Liu M."/>
            <person name="Fu X."/>
            <person name="Pan Q."/>
            <person name="Wang Y."/>
            <person name="Lv Z."/>
            <person name="Lu X."/>
            <person name="Zhang F."/>
            <person name="Jiang W."/>
            <person name="Ma Y."/>
            <person name="Chen M."/>
            <person name="Hao X."/>
            <person name="Li L."/>
            <person name="Tang Y."/>
            <person name="Lv G."/>
            <person name="Zhou Y."/>
            <person name="Sun X."/>
            <person name="Brodelius P.E."/>
            <person name="Rose J.K.C."/>
            <person name="Tang K."/>
        </authorList>
    </citation>
    <scope>NUCLEOTIDE SEQUENCE [LARGE SCALE GENOMIC DNA]</scope>
    <source>
        <strain evidence="2">cv. Huhao1</strain>
        <tissue evidence="1">Leaf</tissue>
    </source>
</reference>
<dbReference type="Proteomes" id="UP000245207">
    <property type="component" value="Unassembled WGS sequence"/>
</dbReference>
<dbReference type="PANTHER" id="PTHR34801:SF2">
    <property type="entry name" value="EXPRESSED PROTEIN"/>
    <property type="match status" value="1"/>
</dbReference>
<accession>A0A2U1L5U6</accession>
<evidence type="ECO:0008006" key="3">
    <source>
        <dbReference type="Google" id="ProtNLM"/>
    </source>
</evidence>
<comment type="caution">
    <text evidence="1">The sequence shown here is derived from an EMBL/GenBank/DDBJ whole genome shotgun (WGS) entry which is preliminary data.</text>
</comment>
<evidence type="ECO:0000313" key="1">
    <source>
        <dbReference type="EMBL" id="PWA44334.1"/>
    </source>
</evidence>
<keyword evidence="2" id="KW-1185">Reference proteome</keyword>
<organism evidence="1 2">
    <name type="scientific">Artemisia annua</name>
    <name type="common">Sweet wormwood</name>
    <dbReference type="NCBI Taxonomy" id="35608"/>
    <lineage>
        <taxon>Eukaryota</taxon>
        <taxon>Viridiplantae</taxon>
        <taxon>Streptophyta</taxon>
        <taxon>Embryophyta</taxon>
        <taxon>Tracheophyta</taxon>
        <taxon>Spermatophyta</taxon>
        <taxon>Magnoliopsida</taxon>
        <taxon>eudicotyledons</taxon>
        <taxon>Gunneridae</taxon>
        <taxon>Pentapetalae</taxon>
        <taxon>asterids</taxon>
        <taxon>campanulids</taxon>
        <taxon>Asterales</taxon>
        <taxon>Asteraceae</taxon>
        <taxon>Asteroideae</taxon>
        <taxon>Anthemideae</taxon>
        <taxon>Artemisiinae</taxon>
        <taxon>Artemisia</taxon>
    </lineage>
</organism>